<accession>A0A9P9FS11</accession>
<name>A0A9P9FS11_9HYPO</name>
<gene>
    <name evidence="2" type="ORF">EDB81DRAFT_621163</name>
</gene>
<dbReference type="Proteomes" id="UP000738349">
    <property type="component" value="Unassembled WGS sequence"/>
</dbReference>
<comment type="caution">
    <text evidence="2">The sequence shown here is derived from an EMBL/GenBank/DDBJ whole genome shotgun (WGS) entry which is preliminary data.</text>
</comment>
<evidence type="ECO:0000313" key="2">
    <source>
        <dbReference type="EMBL" id="KAH7176214.1"/>
    </source>
</evidence>
<keyword evidence="3" id="KW-1185">Reference proteome</keyword>
<feature type="non-terminal residue" evidence="2">
    <location>
        <position position="101"/>
    </location>
</feature>
<dbReference type="EMBL" id="JAGMUV010000001">
    <property type="protein sequence ID" value="KAH7176214.1"/>
    <property type="molecule type" value="Genomic_DNA"/>
</dbReference>
<dbReference type="OrthoDB" id="3540210at2759"/>
<organism evidence="2 3">
    <name type="scientific">Dactylonectria macrodidyma</name>
    <dbReference type="NCBI Taxonomy" id="307937"/>
    <lineage>
        <taxon>Eukaryota</taxon>
        <taxon>Fungi</taxon>
        <taxon>Dikarya</taxon>
        <taxon>Ascomycota</taxon>
        <taxon>Pezizomycotina</taxon>
        <taxon>Sordariomycetes</taxon>
        <taxon>Hypocreomycetidae</taxon>
        <taxon>Hypocreales</taxon>
        <taxon>Nectriaceae</taxon>
        <taxon>Dactylonectria</taxon>
    </lineage>
</organism>
<keyword evidence="1" id="KW-0812">Transmembrane</keyword>
<dbReference type="AlphaFoldDB" id="A0A9P9FS11"/>
<protein>
    <submittedName>
        <fullName evidence="2">Uncharacterized protein</fullName>
    </submittedName>
</protein>
<proteinExistence type="predicted"/>
<evidence type="ECO:0000313" key="3">
    <source>
        <dbReference type="Proteomes" id="UP000738349"/>
    </source>
</evidence>
<evidence type="ECO:0000256" key="1">
    <source>
        <dbReference type="SAM" id="Phobius"/>
    </source>
</evidence>
<feature type="transmembrane region" description="Helical" evidence="1">
    <location>
        <begin position="31"/>
        <end position="56"/>
    </location>
</feature>
<sequence>MAHDIYTGFWIDWSRGPVVGATITLSLRSGLLLLSFIASFVTFVGTRLWCIFRFIIHQLLAKSSTNDGIYFQRQSILRNSNTPLSAAWESIQQAWYWRGSA</sequence>
<reference evidence="2" key="1">
    <citation type="journal article" date="2021" name="Nat. Commun.">
        <title>Genetic determinants of endophytism in the Arabidopsis root mycobiome.</title>
        <authorList>
            <person name="Mesny F."/>
            <person name="Miyauchi S."/>
            <person name="Thiergart T."/>
            <person name="Pickel B."/>
            <person name="Atanasova L."/>
            <person name="Karlsson M."/>
            <person name="Huettel B."/>
            <person name="Barry K.W."/>
            <person name="Haridas S."/>
            <person name="Chen C."/>
            <person name="Bauer D."/>
            <person name="Andreopoulos W."/>
            <person name="Pangilinan J."/>
            <person name="LaButti K."/>
            <person name="Riley R."/>
            <person name="Lipzen A."/>
            <person name="Clum A."/>
            <person name="Drula E."/>
            <person name="Henrissat B."/>
            <person name="Kohler A."/>
            <person name="Grigoriev I.V."/>
            <person name="Martin F.M."/>
            <person name="Hacquard S."/>
        </authorList>
    </citation>
    <scope>NUCLEOTIDE SEQUENCE</scope>
    <source>
        <strain evidence="2">MPI-CAGE-AT-0147</strain>
    </source>
</reference>
<keyword evidence="1" id="KW-0472">Membrane</keyword>
<keyword evidence="1" id="KW-1133">Transmembrane helix</keyword>